<feature type="compositionally biased region" description="Basic and acidic residues" evidence="1">
    <location>
        <begin position="32"/>
        <end position="49"/>
    </location>
</feature>
<sequence length="219" mass="25117">MADEGIELKSPFPVVPPLKDSKWSDLPSSADGESRPVEPPKKMPDIGEEHPCPFFVGGPDLNFVKPKSEPQDDEEDLFYQYLNECLHGVAWECVSQHSREISKEMYSALISDNPKKFAMDKETTKVLAKKIFKKINDPNWSEPCEPIDRIKFDVLSCQTYKLSKARYTVTNDALSEFHRKKVAQATTQRLINIYTSDMEKKLKKLDSKEIKQHPPRMPS</sequence>
<dbReference type="AlphaFoldDB" id="A0AAV6VAZ6"/>
<organism evidence="2 3">
    <name type="scientific">Oedothorax gibbosus</name>
    <dbReference type="NCBI Taxonomy" id="931172"/>
    <lineage>
        <taxon>Eukaryota</taxon>
        <taxon>Metazoa</taxon>
        <taxon>Ecdysozoa</taxon>
        <taxon>Arthropoda</taxon>
        <taxon>Chelicerata</taxon>
        <taxon>Arachnida</taxon>
        <taxon>Araneae</taxon>
        <taxon>Araneomorphae</taxon>
        <taxon>Entelegynae</taxon>
        <taxon>Araneoidea</taxon>
        <taxon>Linyphiidae</taxon>
        <taxon>Erigoninae</taxon>
        <taxon>Oedothorax</taxon>
    </lineage>
</organism>
<gene>
    <name evidence="2" type="ORF">JTE90_024007</name>
</gene>
<evidence type="ECO:0000256" key="1">
    <source>
        <dbReference type="SAM" id="MobiDB-lite"/>
    </source>
</evidence>
<reference evidence="2 3" key="1">
    <citation type="journal article" date="2022" name="Nat. Ecol. Evol.">
        <title>A masculinizing supergene underlies an exaggerated male reproductive morph in a spider.</title>
        <authorList>
            <person name="Hendrickx F."/>
            <person name="De Corte Z."/>
            <person name="Sonet G."/>
            <person name="Van Belleghem S.M."/>
            <person name="Kostlbacher S."/>
            <person name="Vangestel C."/>
        </authorList>
    </citation>
    <scope>NUCLEOTIDE SEQUENCE [LARGE SCALE GENOMIC DNA]</scope>
    <source>
        <strain evidence="2">W744_W776</strain>
    </source>
</reference>
<keyword evidence="3" id="KW-1185">Reference proteome</keyword>
<evidence type="ECO:0000313" key="3">
    <source>
        <dbReference type="Proteomes" id="UP000827092"/>
    </source>
</evidence>
<proteinExistence type="predicted"/>
<dbReference type="Proteomes" id="UP000827092">
    <property type="component" value="Unassembled WGS sequence"/>
</dbReference>
<feature type="region of interest" description="Disordered" evidence="1">
    <location>
        <begin position="1"/>
        <end position="49"/>
    </location>
</feature>
<name>A0AAV6VAZ6_9ARAC</name>
<protein>
    <submittedName>
        <fullName evidence="2">Uncharacterized protein</fullName>
    </submittedName>
</protein>
<dbReference type="EMBL" id="JAFNEN010000116">
    <property type="protein sequence ID" value="KAG8193642.1"/>
    <property type="molecule type" value="Genomic_DNA"/>
</dbReference>
<accession>A0AAV6VAZ6</accession>
<evidence type="ECO:0000313" key="2">
    <source>
        <dbReference type="EMBL" id="KAG8193642.1"/>
    </source>
</evidence>
<comment type="caution">
    <text evidence="2">The sequence shown here is derived from an EMBL/GenBank/DDBJ whole genome shotgun (WGS) entry which is preliminary data.</text>
</comment>